<accession>A0A8W7PCE2</accession>
<dbReference type="EnsemblMetazoa" id="ACOM029416-RA">
    <property type="protein sequence ID" value="ACOM029416-PA.1"/>
    <property type="gene ID" value="ACOM029416"/>
</dbReference>
<evidence type="ECO:0000313" key="1">
    <source>
        <dbReference type="EnsemblMetazoa" id="ACOM029416-PA.1"/>
    </source>
</evidence>
<dbReference type="Proteomes" id="UP000075882">
    <property type="component" value="Unassembled WGS sequence"/>
</dbReference>
<reference evidence="1" key="1">
    <citation type="submission" date="2022-08" db="UniProtKB">
        <authorList>
            <consortium name="EnsemblMetazoa"/>
        </authorList>
    </citation>
    <scope>IDENTIFICATION</scope>
</reference>
<proteinExistence type="predicted"/>
<sequence>MPVEDVTNETDPGVDVRLSAMGDPLLLSISGGEGEAAFDTGPADFSCSAAAAALWTAAAAITFFSGCGAFGIEVAEISWCWLLQQQPLPKACRFYSTSTRTTTTTTATFSSSSFSTPGSCLNARFKRWLVCIRFVSCSQRCMATFRCFTASTTTSTLAPSCDVVFLFDRLGARGIICFFFIDDRSCGRTGNGGGGGDSNPALLIADGDPGAALAAMILVTATGLPPLLNCVLIGCCSMGFVDDALSDTGFNCDPTADIRDTGDV</sequence>
<protein>
    <submittedName>
        <fullName evidence="1">Uncharacterized protein</fullName>
    </submittedName>
</protein>
<name>A0A8W7PCE2_ANOCL</name>
<organism evidence="1">
    <name type="scientific">Anopheles coluzzii</name>
    <name type="common">African malaria mosquito</name>
    <dbReference type="NCBI Taxonomy" id="1518534"/>
    <lineage>
        <taxon>Eukaryota</taxon>
        <taxon>Metazoa</taxon>
        <taxon>Ecdysozoa</taxon>
        <taxon>Arthropoda</taxon>
        <taxon>Hexapoda</taxon>
        <taxon>Insecta</taxon>
        <taxon>Pterygota</taxon>
        <taxon>Neoptera</taxon>
        <taxon>Endopterygota</taxon>
        <taxon>Diptera</taxon>
        <taxon>Nematocera</taxon>
        <taxon>Culicoidea</taxon>
        <taxon>Culicidae</taxon>
        <taxon>Anophelinae</taxon>
        <taxon>Anopheles</taxon>
    </lineage>
</organism>
<dbReference type="AlphaFoldDB" id="A0A8W7PCE2"/>